<dbReference type="PROSITE" id="PS51746">
    <property type="entry name" value="PPM_2"/>
    <property type="match status" value="1"/>
</dbReference>
<feature type="compositionally biased region" description="Basic and acidic residues" evidence="2">
    <location>
        <begin position="584"/>
        <end position="605"/>
    </location>
</feature>
<feature type="compositionally biased region" description="Low complexity" evidence="2">
    <location>
        <begin position="1410"/>
        <end position="1427"/>
    </location>
</feature>
<evidence type="ECO:0000313" key="4">
    <source>
        <dbReference type="Proteomes" id="UP000694866"/>
    </source>
</evidence>
<feature type="region of interest" description="Disordered" evidence="2">
    <location>
        <begin position="993"/>
        <end position="1043"/>
    </location>
</feature>
<dbReference type="KEGG" id="fas:105269983"/>
<dbReference type="SUPFAM" id="SSF81606">
    <property type="entry name" value="PP2C-like"/>
    <property type="match status" value="1"/>
</dbReference>
<feature type="domain" description="PPM-type phosphatase" evidence="3">
    <location>
        <begin position="135"/>
        <end position="392"/>
    </location>
</feature>
<dbReference type="RefSeq" id="XP_011308929.1">
    <property type="nucleotide sequence ID" value="XM_011310627.1"/>
</dbReference>
<evidence type="ECO:0000259" key="3">
    <source>
        <dbReference type="PROSITE" id="PS51746"/>
    </source>
</evidence>
<dbReference type="SMART" id="SM00332">
    <property type="entry name" value="PP2Cc"/>
    <property type="match status" value="1"/>
</dbReference>
<name>A0A9R1TEN3_9HYME</name>
<dbReference type="InterPro" id="IPR015655">
    <property type="entry name" value="PP2C"/>
</dbReference>
<feature type="coiled-coil region" evidence="1">
    <location>
        <begin position="863"/>
        <end position="909"/>
    </location>
</feature>
<feature type="compositionally biased region" description="Low complexity" evidence="2">
    <location>
        <begin position="1499"/>
        <end position="1531"/>
    </location>
</feature>
<accession>A0A9R1TEN3</accession>
<evidence type="ECO:0000313" key="5">
    <source>
        <dbReference type="RefSeq" id="XP_011308929.1"/>
    </source>
</evidence>
<feature type="compositionally biased region" description="Low complexity" evidence="2">
    <location>
        <begin position="1458"/>
        <end position="1478"/>
    </location>
</feature>
<gene>
    <name evidence="5" type="primary">LOC105269983</name>
</gene>
<protein>
    <submittedName>
        <fullName evidence="5">Titin</fullName>
    </submittedName>
</protein>
<feature type="region of interest" description="Disordered" evidence="2">
    <location>
        <begin position="1247"/>
        <end position="1267"/>
    </location>
</feature>
<keyword evidence="1" id="KW-0175">Coiled coil</keyword>
<reference evidence="5" key="1">
    <citation type="submission" date="2025-08" db="UniProtKB">
        <authorList>
            <consortium name="RefSeq"/>
        </authorList>
    </citation>
    <scope>IDENTIFICATION</scope>
    <source>
        <strain evidence="5">USDA-PBARC FA_bdor</strain>
        <tissue evidence="5">Whole organism</tissue>
    </source>
</reference>
<dbReference type="Pfam" id="PF00481">
    <property type="entry name" value="PP2C"/>
    <property type="match status" value="1"/>
</dbReference>
<feature type="region of interest" description="Disordered" evidence="2">
    <location>
        <begin position="522"/>
        <end position="739"/>
    </location>
</feature>
<feature type="compositionally biased region" description="Basic and acidic residues" evidence="2">
    <location>
        <begin position="612"/>
        <end position="628"/>
    </location>
</feature>
<feature type="compositionally biased region" description="Acidic residues" evidence="2">
    <location>
        <begin position="475"/>
        <end position="491"/>
    </location>
</feature>
<feature type="compositionally biased region" description="Pro residues" evidence="2">
    <location>
        <begin position="1329"/>
        <end position="1339"/>
    </location>
</feature>
<organism evidence="4 5">
    <name type="scientific">Fopius arisanus</name>
    <dbReference type="NCBI Taxonomy" id="64838"/>
    <lineage>
        <taxon>Eukaryota</taxon>
        <taxon>Metazoa</taxon>
        <taxon>Ecdysozoa</taxon>
        <taxon>Arthropoda</taxon>
        <taxon>Hexapoda</taxon>
        <taxon>Insecta</taxon>
        <taxon>Pterygota</taxon>
        <taxon>Neoptera</taxon>
        <taxon>Endopterygota</taxon>
        <taxon>Hymenoptera</taxon>
        <taxon>Apocrita</taxon>
        <taxon>Ichneumonoidea</taxon>
        <taxon>Braconidae</taxon>
        <taxon>Opiinae</taxon>
        <taxon>Fopius</taxon>
    </lineage>
</organism>
<dbReference type="Gene3D" id="1.20.120.20">
    <property type="entry name" value="Apolipoprotein"/>
    <property type="match status" value="1"/>
</dbReference>
<feature type="compositionally biased region" description="Acidic residues" evidence="2">
    <location>
        <begin position="548"/>
        <end position="559"/>
    </location>
</feature>
<dbReference type="Gene3D" id="3.60.40.10">
    <property type="entry name" value="PPM-type phosphatase domain"/>
    <property type="match status" value="1"/>
</dbReference>
<dbReference type="CDD" id="cd00143">
    <property type="entry name" value="PP2Cc"/>
    <property type="match status" value="1"/>
</dbReference>
<feature type="compositionally biased region" description="Pro residues" evidence="2">
    <location>
        <begin position="1353"/>
        <end position="1375"/>
    </location>
</feature>
<dbReference type="PANTHER" id="PTHR13832:SF818">
    <property type="entry name" value="SD03870P"/>
    <property type="match status" value="1"/>
</dbReference>
<feature type="compositionally biased region" description="Low complexity" evidence="2">
    <location>
        <begin position="1539"/>
        <end position="1551"/>
    </location>
</feature>
<feature type="compositionally biased region" description="Polar residues" evidence="2">
    <location>
        <begin position="1380"/>
        <end position="1391"/>
    </location>
</feature>
<dbReference type="InterPro" id="IPR001932">
    <property type="entry name" value="PPM-type_phosphatase-like_dom"/>
</dbReference>
<evidence type="ECO:0000256" key="2">
    <source>
        <dbReference type="SAM" id="MobiDB-lite"/>
    </source>
</evidence>
<feature type="compositionally biased region" description="Polar residues" evidence="2">
    <location>
        <begin position="1587"/>
        <end position="1600"/>
    </location>
</feature>
<dbReference type="GeneID" id="105269983"/>
<dbReference type="PANTHER" id="PTHR13832">
    <property type="entry name" value="PROTEIN PHOSPHATASE 2C"/>
    <property type="match status" value="1"/>
</dbReference>
<dbReference type="Proteomes" id="UP000694866">
    <property type="component" value="Unplaced"/>
</dbReference>
<keyword evidence="4" id="KW-1185">Reference proteome</keyword>
<feature type="compositionally biased region" description="Low complexity" evidence="2">
    <location>
        <begin position="1296"/>
        <end position="1308"/>
    </location>
</feature>
<feature type="compositionally biased region" description="Basic and acidic residues" evidence="2">
    <location>
        <begin position="1019"/>
        <end position="1039"/>
    </location>
</feature>
<dbReference type="InterPro" id="IPR036457">
    <property type="entry name" value="PPM-type-like_dom_sf"/>
</dbReference>
<feature type="region of interest" description="Disordered" evidence="2">
    <location>
        <begin position="1279"/>
        <end position="1600"/>
    </location>
</feature>
<feature type="region of interest" description="Disordered" evidence="2">
    <location>
        <begin position="1062"/>
        <end position="1091"/>
    </location>
</feature>
<feature type="region of interest" description="Disordered" evidence="2">
    <location>
        <begin position="434"/>
        <end position="501"/>
    </location>
</feature>
<proteinExistence type="predicted"/>
<feature type="compositionally biased region" description="Low complexity" evidence="2">
    <location>
        <begin position="1435"/>
        <end position="1448"/>
    </location>
</feature>
<sequence length="1600" mass="176033">MDQVDGDYLGSYRRFLVDFVGSMNPDDQLPVKMTGHDVREVELVGEVIDMTLQYLDQKYCPPSLQSHIVRLVIEEIKTMCRKQPEACGLRALEKTYAPLKLMQAVTGKVNEICQRYLENSRLALLPPPPGNPLPQTTVRAIRNSRRRMEDRHVILHDLNSIFSIQDDSTSSYYAVFDGHMGPEAAVYCAAHLHQYLAESVHYPTDPERALRDAFITTDAHFVQKCQDHGINSGATAVCALIVNRKLYVAWAGDSQAALAKRGNVTQLVNPHKPDRVDEKDRVIRMGGSVMHYGMWRVNGNLAVSRAIGDPQYKPYVTGDPEIRCVILDGSEDFLVIACDGLWDHIDETTAAGIVYQQVCRDPQDLEAVSQRLVDYSKNKGSFDNITVIVVFLTPPNQIATRFTHNHPLIADVELNNMEPDNRYFSSPTGQYDVNSVNSSFGKPVRNQNNGGAFDEDEFTYTKSSNGRHENGAVNFDEEEDDGEEDDDDDLGPESNVDAVDEAGDVCTLANVSRELFPELEKPLDLLGDGGQVPGNRNTGEKNEHDAENVGDSEDSDDEWNYYRADPDKVKNSTTEGSRAQVSRDYQRADSLKEREREIEKEKEESSDSEVESEGREAIKIITDPEIREPPSLTLPSPPVRESSPTPEDMDFQLNPNAAEFIPVSPAPNIPTRILDMPISGSPLKPSPMMDDIRVPSPSEFQEEVSHRPSEIEDKIVSPQNGELETEKTDPEKIKHLLDESDVSSTRVEFGDESTASFLTNPDYHRNTGLDASCTSSCSAFDNDPMIMSFGPGDFNPLTTSVDLNAVHDLTDADLMTDGNCLDDEKDNEVHPELADLISPDSDQPKPSDAFPDHQVRDIFDNITQEMEQRIEQVSQQMEERIEEVSHEIEERIEEVSQEMEVRLEGMSQEMVERIEEVGHEFEGKIEGMSQEMLEERIDEVSLEMKERIDMVSQEMEERIEEVGHAMEVRIEQVSQEVEAMNLKNSNCEEINSGFNGEKLTLGEENGDERPSGVSEIPLEGEKSPLEVESPMEVKEKSQEVESPVEVAENLLEIKELSAEVKENPLEVEVPDVPSPQDVGMPPEVRESPLQVPDTFDLMSYETINENLEEIEGQSINQINRINENSDRLPETAFSPSPEVGLMEEMGVAPLETSDEPQSIQESQDLLCTFDKPEEPVIKLSESLQEFTGLEEQFNPLEKDSGVATPVVEDLKPEEELPQLSSPSPVVEDVSAPLVEDKVEEVLVKPLESKLEELSVQSESISSTEVPEVPAVPAIPEVQAVAPQAAAQPEKEKTKAKLTSKPAKPPTKTSKPEVKSLKPTPTSPSKVSPRVPPTKKPSPRPAVKSTAPVGTTAPPKPSKPPTKAPLPRVAPIPPKSKPTGLVSSRLTATKTSVTDKKSPGVVNGDIKAKPKVAPSKAPLKPTTDTRPTTAPPKPKAPLTTAKTLPPSTAGVTKPQRPKTAPSTSTTTTRTRVLSVTATSGSSKSPAVDKQIKETANKQISSSRTTKPSTLKKTSVTSTTSTTTTTARRVTSSIAAKKPIGKTGKTGVVNGKTAPKAITKGKMQNGVCEGNAEDVKGNEDVPQKDVSPVDTTNDNQLIITAE</sequence>
<feature type="compositionally biased region" description="Basic and acidic residues" evidence="2">
    <location>
        <begin position="538"/>
        <end position="547"/>
    </location>
</feature>
<feature type="compositionally biased region" description="Basic and acidic residues" evidence="2">
    <location>
        <begin position="1571"/>
        <end position="1581"/>
    </location>
</feature>
<dbReference type="GO" id="GO:0004722">
    <property type="term" value="F:protein serine/threonine phosphatase activity"/>
    <property type="evidence" value="ECO:0007669"/>
    <property type="project" value="InterPro"/>
</dbReference>
<dbReference type="OrthoDB" id="416093at2759"/>
<feature type="compositionally biased region" description="Low complexity" evidence="2">
    <location>
        <begin position="1316"/>
        <end position="1328"/>
    </location>
</feature>
<feature type="region of interest" description="Disordered" evidence="2">
    <location>
        <begin position="1209"/>
        <end position="1231"/>
    </location>
</feature>
<feature type="compositionally biased region" description="Polar residues" evidence="2">
    <location>
        <begin position="434"/>
        <end position="450"/>
    </location>
</feature>
<feature type="compositionally biased region" description="Basic and acidic residues" evidence="2">
    <location>
        <begin position="724"/>
        <end position="738"/>
    </location>
</feature>
<feature type="compositionally biased region" description="Basic and acidic residues" evidence="2">
    <location>
        <begin position="703"/>
        <end position="715"/>
    </location>
</feature>
<feature type="compositionally biased region" description="Polar residues" evidence="2">
    <location>
        <begin position="571"/>
        <end position="580"/>
    </location>
</feature>
<evidence type="ECO:0000256" key="1">
    <source>
        <dbReference type="SAM" id="Coils"/>
    </source>
</evidence>
<dbReference type="SMART" id="SM00331">
    <property type="entry name" value="PP2C_SIG"/>
    <property type="match status" value="1"/>
</dbReference>